<evidence type="ECO:0000313" key="4">
    <source>
        <dbReference type="Proteomes" id="UP000321577"/>
    </source>
</evidence>
<sequence length="220" mass="23474">MMNRPLLALCLLLPCLALAQTPRTVIVFGDSITAGGALPKEQREKLWVKLVEKESAGALILINEGKGGRPTASVNEFAEMLKRQPKTDALVIALGMNDSRDVTPGCVPKAVKNVRAMIDKAREAYGKALPVLLVGPTNINQSALGPTKPIGDQREANLRALGDALAKLATETGSEFVSLFDVVPDASLMKDGVHPDAVGNEAMAHVMAVKMRGWLKTRAE</sequence>
<dbReference type="RefSeq" id="WP_146856045.1">
    <property type="nucleotide sequence ID" value="NZ_BKAG01000084.1"/>
</dbReference>
<comment type="caution">
    <text evidence="3">The sequence shown here is derived from an EMBL/GenBank/DDBJ whole genome shotgun (WGS) entry which is preliminary data.</text>
</comment>
<dbReference type="AlphaFoldDB" id="A0A512MHT6"/>
<dbReference type="PANTHER" id="PTHR30383">
    <property type="entry name" value="THIOESTERASE 1/PROTEASE 1/LYSOPHOSPHOLIPASE L1"/>
    <property type="match status" value="1"/>
</dbReference>
<organism evidence="3 4">
    <name type="scientific">Brevifollis gellanilyticus</name>
    <dbReference type="NCBI Taxonomy" id="748831"/>
    <lineage>
        <taxon>Bacteria</taxon>
        <taxon>Pseudomonadati</taxon>
        <taxon>Verrucomicrobiota</taxon>
        <taxon>Verrucomicrobiia</taxon>
        <taxon>Verrucomicrobiales</taxon>
        <taxon>Verrucomicrobiaceae</taxon>
    </lineage>
</organism>
<dbReference type="InterPro" id="IPR051532">
    <property type="entry name" value="Ester_Hydrolysis_Enzymes"/>
</dbReference>
<dbReference type="GO" id="GO:0006629">
    <property type="term" value="P:lipid metabolic process"/>
    <property type="evidence" value="ECO:0007669"/>
    <property type="project" value="InterPro"/>
</dbReference>
<dbReference type="GO" id="GO:0016298">
    <property type="term" value="F:lipase activity"/>
    <property type="evidence" value="ECO:0007669"/>
    <property type="project" value="InterPro"/>
</dbReference>
<protein>
    <recommendedName>
        <fullName evidence="2">SGNH hydrolase-type esterase domain-containing protein</fullName>
    </recommendedName>
</protein>
<dbReference type="SUPFAM" id="SSF52266">
    <property type="entry name" value="SGNH hydrolase"/>
    <property type="match status" value="1"/>
</dbReference>
<dbReference type="InterPro" id="IPR013830">
    <property type="entry name" value="SGNH_hydro"/>
</dbReference>
<evidence type="ECO:0000259" key="2">
    <source>
        <dbReference type="Pfam" id="PF13472"/>
    </source>
</evidence>
<name>A0A512MHT6_9BACT</name>
<dbReference type="Gene3D" id="3.40.50.1110">
    <property type="entry name" value="SGNH hydrolase"/>
    <property type="match status" value="1"/>
</dbReference>
<feature type="chain" id="PRO_5022092576" description="SGNH hydrolase-type esterase domain-containing protein" evidence="1">
    <location>
        <begin position="20"/>
        <end position="220"/>
    </location>
</feature>
<dbReference type="CDD" id="cd00229">
    <property type="entry name" value="SGNH_hydrolase"/>
    <property type="match status" value="1"/>
</dbReference>
<keyword evidence="4" id="KW-1185">Reference proteome</keyword>
<evidence type="ECO:0000256" key="1">
    <source>
        <dbReference type="SAM" id="SignalP"/>
    </source>
</evidence>
<reference evidence="3 4" key="1">
    <citation type="submission" date="2019-07" db="EMBL/GenBank/DDBJ databases">
        <title>Whole genome shotgun sequence of Brevifollis gellanilyticus NBRC 108608.</title>
        <authorList>
            <person name="Hosoyama A."/>
            <person name="Uohara A."/>
            <person name="Ohji S."/>
            <person name="Ichikawa N."/>
        </authorList>
    </citation>
    <scope>NUCLEOTIDE SEQUENCE [LARGE SCALE GENOMIC DNA]</scope>
    <source>
        <strain evidence="3 4">NBRC 108608</strain>
    </source>
</reference>
<dbReference type="InterPro" id="IPR008265">
    <property type="entry name" value="Lipase_GDSL_AS"/>
</dbReference>
<dbReference type="Proteomes" id="UP000321577">
    <property type="component" value="Unassembled WGS sequence"/>
</dbReference>
<feature type="domain" description="SGNH hydrolase-type esterase" evidence="2">
    <location>
        <begin position="27"/>
        <end position="202"/>
    </location>
</feature>
<dbReference type="Pfam" id="PF13472">
    <property type="entry name" value="Lipase_GDSL_2"/>
    <property type="match status" value="1"/>
</dbReference>
<gene>
    <name evidence="3" type="ORF">BGE01nite_55940</name>
</gene>
<dbReference type="EMBL" id="BKAG01000084">
    <property type="protein sequence ID" value="GEP46303.1"/>
    <property type="molecule type" value="Genomic_DNA"/>
</dbReference>
<keyword evidence="1" id="KW-0732">Signal</keyword>
<dbReference type="InterPro" id="IPR036514">
    <property type="entry name" value="SGNH_hydro_sf"/>
</dbReference>
<dbReference type="OrthoDB" id="190016at2"/>
<feature type="signal peptide" evidence="1">
    <location>
        <begin position="1"/>
        <end position="19"/>
    </location>
</feature>
<evidence type="ECO:0000313" key="3">
    <source>
        <dbReference type="EMBL" id="GEP46303.1"/>
    </source>
</evidence>
<accession>A0A512MHT6</accession>
<dbReference type="PROSITE" id="PS01098">
    <property type="entry name" value="LIPASE_GDSL_SER"/>
    <property type="match status" value="1"/>
</dbReference>
<proteinExistence type="predicted"/>